<dbReference type="InterPro" id="IPR011665">
    <property type="entry name" value="BRF1_TBP-bd_dom"/>
</dbReference>
<gene>
    <name evidence="3" type="ORF">QQF64_016870</name>
</gene>
<feature type="non-terminal residue" evidence="3">
    <location>
        <position position="1"/>
    </location>
</feature>
<feature type="domain" description="Brf1 TBP-binding" evidence="2">
    <location>
        <begin position="13"/>
        <end position="108"/>
    </location>
</feature>
<dbReference type="Gene3D" id="1.20.5.650">
    <property type="entry name" value="Single helix bin"/>
    <property type="match status" value="1"/>
</dbReference>
<comment type="caution">
    <text evidence="3">The sequence shown here is derived from an EMBL/GenBank/DDBJ whole genome shotgun (WGS) entry which is preliminary data.</text>
</comment>
<reference evidence="3 4" key="1">
    <citation type="submission" date="2023-09" db="EMBL/GenBank/DDBJ databases">
        <authorList>
            <person name="Wang M."/>
        </authorList>
    </citation>
    <scope>NUCLEOTIDE SEQUENCE [LARGE SCALE GENOMIC DNA]</scope>
    <source>
        <strain evidence="3">GT-2023</strain>
        <tissue evidence="3">Liver</tissue>
    </source>
</reference>
<keyword evidence="4" id="KW-1185">Reference proteome</keyword>
<sequence length="380" mass="42195">EDKSDNGELDLNGIDEEEIEKYILNDLEVEAKTELWMKQNEEYLREQKEKEERIAKEKEQGTYKEKPKKPSKKREPILASTAGEAIEKMLEQKKISSKINYDVLRDLNSKGSGSNTTQQAEDVPAGGSGRKKLTRRKKQPNKSNLGLAKPASLMGKRLRPLISSAPKKKRTAATPVTPSITMMLPPAAPEPPPAPTPPPVLESGPVAYEEPAEEEEENEEEAEESCISAMELIGGNDYGCEAEEEETMCLKDGDEAVKESHRFALKEKCERSVEQQASCVLEVEGRGLCDLYNVTLLLYAVCVLADSSSVSSDWSHSIGLSLPCIPLLLSCSGKQFSRGRPPILCTFKPKPISLMPLNYAQKPNSADNRKYTHIKRYNTP</sequence>
<feature type="region of interest" description="Disordered" evidence="1">
    <location>
        <begin position="106"/>
        <end position="224"/>
    </location>
</feature>
<evidence type="ECO:0000259" key="2">
    <source>
        <dbReference type="Pfam" id="PF07741"/>
    </source>
</evidence>
<dbReference type="Proteomes" id="UP001558613">
    <property type="component" value="Unassembled WGS sequence"/>
</dbReference>
<feature type="compositionally biased region" description="Acidic residues" evidence="1">
    <location>
        <begin position="210"/>
        <end position="224"/>
    </location>
</feature>
<proteinExistence type="predicted"/>
<evidence type="ECO:0000256" key="1">
    <source>
        <dbReference type="SAM" id="MobiDB-lite"/>
    </source>
</evidence>
<organism evidence="3 4">
    <name type="scientific">Cirrhinus molitorella</name>
    <name type="common">mud carp</name>
    <dbReference type="NCBI Taxonomy" id="172907"/>
    <lineage>
        <taxon>Eukaryota</taxon>
        <taxon>Metazoa</taxon>
        <taxon>Chordata</taxon>
        <taxon>Craniata</taxon>
        <taxon>Vertebrata</taxon>
        <taxon>Euteleostomi</taxon>
        <taxon>Actinopterygii</taxon>
        <taxon>Neopterygii</taxon>
        <taxon>Teleostei</taxon>
        <taxon>Ostariophysi</taxon>
        <taxon>Cypriniformes</taxon>
        <taxon>Cyprinidae</taxon>
        <taxon>Labeoninae</taxon>
        <taxon>Labeonini</taxon>
        <taxon>Cirrhinus</taxon>
    </lineage>
</organism>
<feature type="compositionally biased region" description="Basic and acidic residues" evidence="1">
    <location>
        <begin position="45"/>
        <end position="65"/>
    </location>
</feature>
<name>A0ABR3LRD7_9TELE</name>
<dbReference type="EMBL" id="JAYMGO010000020">
    <property type="protein sequence ID" value="KAL1254641.1"/>
    <property type="molecule type" value="Genomic_DNA"/>
</dbReference>
<accession>A0ABR3LRD7</accession>
<feature type="compositionally biased region" description="Polar residues" evidence="1">
    <location>
        <begin position="109"/>
        <end position="120"/>
    </location>
</feature>
<evidence type="ECO:0000313" key="4">
    <source>
        <dbReference type="Proteomes" id="UP001558613"/>
    </source>
</evidence>
<feature type="compositionally biased region" description="Pro residues" evidence="1">
    <location>
        <begin position="186"/>
        <end position="200"/>
    </location>
</feature>
<dbReference type="Pfam" id="PF07741">
    <property type="entry name" value="BRF1"/>
    <property type="match status" value="1"/>
</dbReference>
<feature type="region of interest" description="Disordered" evidence="1">
    <location>
        <begin position="45"/>
        <end position="79"/>
    </location>
</feature>
<feature type="compositionally biased region" description="Basic residues" evidence="1">
    <location>
        <begin position="129"/>
        <end position="140"/>
    </location>
</feature>
<protein>
    <recommendedName>
        <fullName evidence="2">Brf1 TBP-binding domain-containing protein</fullName>
    </recommendedName>
</protein>
<evidence type="ECO:0000313" key="3">
    <source>
        <dbReference type="EMBL" id="KAL1254641.1"/>
    </source>
</evidence>